<dbReference type="SMR" id="A0A482WFE5"/>
<evidence type="ECO:0000313" key="4">
    <source>
        <dbReference type="Proteomes" id="UP000291343"/>
    </source>
</evidence>
<sequence length="392" mass="44390">MDFNCCSRDRSFSFSVASTDESQSKQCSGRIEYCIYFEALEAMERELQHKALREELKSRSAQMESVHTTADELVRKAPADAQTFRNQQQQQHLVRPSMCSLEKLVARYRLNTLVVKMFPEEMGYSISFRRNGDFKLVETTRLPYTEDEILGYIDNEELPPILTDRLEQKYSNLFYSGTVIVQLQDFRHTNNSHCDRYVLLRPSTQSLINDVNLLTAKYKWSAHKAKLAESQLVLATQGPLCLDPTPALGMAVARLRHQPLHTADIRACAKRTSTMAALSRKRKLADMETSQLASWLKRRGGRQRRGAMLAVARAAAAAAANRKKVASMEMCTLQILYKDTLLEAEGLLIVSTSWDSSVIIPGYASYIANVMEPGELLIAVRLEGKPHDLFKK</sequence>
<dbReference type="GO" id="GO:0003712">
    <property type="term" value="F:transcription coregulator activity"/>
    <property type="evidence" value="ECO:0007669"/>
    <property type="project" value="InterPro"/>
</dbReference>
<evidence type="ECO:0000259" key="2">
    <source>
        <dbReference type="Pfam" id="PF12090"/>
    </source>
</evidence>
<dbReference type="AlphaFoldDB" id="A0A482WFE5"/>
<protein>
    <recommendedName>
        <fullName evidence="2">Spt20-like SEP domain-containing protein</fullName>
    </recommendedName>
</protein>
<dbReference type="PANTHER" id="PTHR13526:SF8">
    <property type="entry name" value="TRANSCRIPTION FACTOR SPT20 HOMOLOG"/>
    <property type="match status" value="1"/>
</dbReference>
<evidence type="ECO:0000256" key="1">
    <source>
        <dbReference type="ARBA" id="ARBA00009112"/>
    </source>
</evidence>
<reference evidence="3 4" key="1">
    <citation type="journal article" date="2017" name="Gigascience">
        <title>Genome sequence of the small brown planthopper, Laodelphax striatellus.</title>
        <authorList>
            <person name="Zhu J."/>
            <person name="Jiang F."/>
            <person name="Wang X."/>
            <person name="Yang P."/>
            <person name="Bao Y."/>
            <person name="Zhao W."/>
            <person name="Wang W."/>
            <person name="Lu H."/>
            <person name="Wang Q."/>
            <person name="Cui N."/>
            <person name="Li J."/>
            <person name="Chen X."/>
            <person name="Luo L."/>
            <person name="Yu J."/>
            <person name="Kang L."/>
            <person name="Cui F."/>
        </authorList>
    </citation>
    <scope>NUCLEOTIDE SEQUENCE [LARGE SCALE GENOMIC DNA]</scope>
    <source>
        <strain evidence="3">Lst14</strain>
    </source>
</reference>
<dbReference type="STRING" id="195883.A0A482WFE5"/>
<dbReference type="InterPro" id="IPR021950">
    <property type="entry name" value="Spt20"/>
</dbReference>
<comment type="similarity">
    <text evidence="1">Belongs to the SPT20 family.</text>
</comment>
<dbReference type="InParanoid" id="A0A482WFE5"/>
<name>A0A482WFE5_LAOST</name>
<dbReference type="Pfam" id="PF12090">
    <property type="entry name" value="Spt20_SEP"/>
    <property type="match status" value="1"/>
</dbReference>
<feature type="non-terminal residue" evidence="3">
    <location>
        <position position="392"/>
    </location>
</feature>
<gene>
    <name evidence="3" type="ORF">LSTR_LSTR011485</name>
</gene>
<evidence type="ECO:0000313" key="3">
    <source>
        <dbReference type="EMBL" id="RZF32213.1"/>
    </source>
</evidence>
<dbReference type="SUPFAM" id="SSF46966">
    <property type="entry name" value="Spectrin repeat"/>
    <property type="match status" value="1"/>
</dbReference>
<dbReference type="OrthoDB" id="1932706at2759"/>
<dbReference type="PANTHER" id="PTHR13526">
    <property type="entry name" value="TRANSCRIPTION FACTOR SPT20 HOMOLOG"/>
    <property type="match status" value="1"/>
</dbReference>
<keyword evidence="4" id="KW-1185">Reference proteome</keyword>
<feature type="domain" description="Spt20-like SEP" evidence="2">
    <location>
        <begin position="112"/>
        <end position="249"/>
    </location>
</feature>
<dbReference type="EMBL" id="QKKF02037417">
    <property type="protein sequence ID" value="RZF32213.1"/>
    <property type="molecule type" value="Genomic_DNA"/>
</dbReference>
<dbReference type="Proteomes" id="UP000291343">
    <property type="component" value="Unassembled WGS sequence"/>
</dbReference>
<accession>A0A482WFE5</accession>
<dbReference type="GO" id="GO:0006357">
    <property type="term" value="P:regulation of transcription by RNA polymerase II"/>
    <property type="evidence" value="ECO:0007669"/>
    <property type="project" value="TreeGrafter"/>
</dbReference>
<comment type="caution">
    <text evidence="3">The sequence shown here is derived from an EMBL/GenBank/DDBJ whole genome shotgun (WGS) entry which is preliminary data.</text>
</comment>
<dbReference type="InterPro" id="IPR046468">
    <property type="entry name" value="Spt20-like_SEP"/>
</dbReference>
<proteinExistence type="inferred from homology"/>
<dbReference type="GO" id="GO:0000124">
    <property type="term" value="C:SAGA complex"/>
    <property type="evidence" value="ECO:0007669"/>
    <property type="project" value="InterPro"/>
</dbReference>
<organism evidence="3 4">
    <name type="scientific">Laodelphax striatellus</name>
    <name type="common">Small brown planthopper</name>
    <name type="synonym">Delphax striatella</name>
    <dbReference type="NCBI Taxonomy" id="195883"/>
    <lineage>
        <taxon>Eukaryota</taxon>
        <taxon>Metazoa</taxon>
        <taxon>Ecdysozoa</taxon>
        <taxon>Arthropoda</taxon>
        <taxon>Hexapoda</taxon>
        <taxon>Insecta</taxon>
        <taxon>Pterygota</taxon>
        <taxon>Neoptera</taxon>
        <taxon>Paraneoptera</taxon>
        <taxon>Hemiptera</taxon>
        <taxon>Auchenorrhyncha</taxon>
        <taxon>Fulgoroidea</taxon>
        <taxon>Delphacidae</taxon>
        <taxon>Criomorphinae</taxon>
        <taxon>Laodelphax</taxon>
    </lineage>
</organism>